<reference evidence="3" key="1">
    <citation type="journal article" date="2019" name="Int. J. Syst. Evol. Microbiol.">
        <title>The Global Catalogue of Microorganisms (GCM) 10K type strain sequencing project: providing services to taxonomists for standard genome sequencing and annotation.</title>
        <authorList>
            <consortium name="The Broad Institute Genomics Platform"/>
            <consortium name="The Broad Institute Genome Sequencing Center for Infectious Disease"/>
            <person name="Wu L."/>
            <person name="Ma J."/>
        </authorList>
    </citation>
    <scope>NUCLEOTIDE SEQUENCE [LARGE SCALE GENOMIC DNA]</scope>
    <source>
        <strain evidence="3">NBRC 108894</strain>
    </source>
</reference>
<evidence type="ECO:0000256" key="1">
    <source>
        <dbReference type="SAM" id="MobiDB-lite"/>
    </source>
</evidence>
<comment type="caution">
    <text evidence="2">The sequence shown here is derived from an EMBL/GenBank/DDBJ whole genome shotgun (WGS) entry which is preliminary data.</text>
</comment>
<gene>
    <name evidence="2" type="ORF">GCM10025881_10300</name>
</gene>
<dbReference type="Gene3D" id="2.60.290.11">
    <property type="entry name" value="TM1070-like"/>
    <property type="match status" value="1"/>
</dbReference>
<sequence>MSASALGRSDADTGGTASAPARLEIAGGGGLLAGAQSQSASTDDISGFAAAACVEPTGSSWLVGGATTTGRTTLLTLANPTAVDATVALELYGEKGPVTAPGLSGITVAAGSQRVLSLAGFAPDLASPVVHVTARGGRVVASLQQSTVRGLDPGGVDLIGAAADPARQLRIPGVRVLGADAVAQALGREDWSDAIPTIRVANPGRAAAKVQVSLQPESSDGTGTSFDLDVAAGHVREVGLDSGVDVDTGALAIPDGEYTVVVTSDQPVVAAARISTAGKAPAAGVDAAPASDFAWDAAAPVLRGPTLVSIAPGDDPRIAFAGATGGTVTLHGIGGAADIRITVPAGGQASAAVTAGASYDIEGADGMTASVGYAGAAALSGFTIAPARPVSGPLTIHP</sequence>
<dbReference type="Pfam" id="PF18986">
    <property type="entry name" value="DUF5719"/>
    <property type="match status" value="1"/>
</dbReference>
<dbReference type="InterPro" id="IPR036698">
    <property type="entry name" value="TM1070-like_sf"/>
</dbReference>
<dbReference type="EMBL" id="BSVB01000001">
    <property type="protein sequence ID" value="GMA94206.1"/>
    <property type="molecule type" value="Genomic_DNA"/>
</dbReference>
<name>A0ABQ6K5Z1_9MICO</name>
<organism evidence="2 3">
    <name type="scientific">Pseudolysinimonas kribbensis</name>
    <dbReference type="NCBI Taxonomy" id="433641"/>
    <lineage>
        <taxon>Bacteria</taxon>
        <taxon>Bacillati</taxon>
        <taxon>Actinomycetota</taxon>
        <taxon>Actinomycetes</taxon>
        <taxon>Micrococcales</taxon>
        <taxon>Microbacteriaceae</taxon>
        <taxon>Pseudolysinimonas</taxon>
    </lineage>
</organism>
<keyword evidence="3" id="KW-1185">Reference proteome</keyword>
<evidence type="ECO:0000313" key="2">
    <source>
        <dbReference type="EMBL" id="GMA94206.1"/>
    </source>
</evidence>
<proteinExistence type="predicted"/>
<dbReference type="RefSeq" id="WP_284253195.1">
    <property type="nucleotide sequence ID" value="NZ_BSVB01000001.1"/>
</dbReference>
<evidence type="ECO:0008006" key="4">
    <source>
        <dbReference type="Google" id="ProtNLM"/>
    </source>
</evidence>
<dbReference type="Proteomes" id="UP001157034">
    <property type="component" value="Unassembled WGS sequence"/>
</dbReference>
<evidence type="ECO:0000313" key="3">
    <source>
        <dbReference type="Proteomes" id="UP001157034"/>
    </source>
</evidence>
<feature type="region of interest" description="Disordered" evidence="1">
    <location>
        <begin position="1"/>
        <end position="20"/>
    </location>
</feature>
<dbReference type="InterPro" id="IPR043777">
    <property type="entry name" value="DUF5719"/>
</dbReference>
<protein>
    <recommendedName>
        <fullName evidence="4">DUF4397 domain-containing protein</fullName>
    </recommendedName>
</protein>
<accession>A0ABQ6K5Z1</accession>